<comment type="caution">
    <text evidence="9">The sequence shown here is derived from an EMBL/GenBank/DDBJ whole genome shotgun (WGS) entry which is preliminary data.</text>
</comment>
<dbReference type="InterPro" id="IPR057332">
    <property type="entry name" value="SBNO_a/b_dom"/>
</dbReference>
<evidence type="ECO:0000256" key="2">
    <source>
        <dbReference type="ARBA" id="ARBA00006992"/>
    </source>
</evidence>
<dbReference type="GO" id="GO:0005634">
    <property type="term" value="C:nucleus"/>
    <property type="evidence" value="ECO:0007669"/>
    <property type="project" value="UniProtKB-SubCell"/>
</dbReference>
<evidence type="ECO:0000256" key="4">
    <source>
        <dbReference type="ARBA" id="ARBA00023242"/>
    </source>
</evidence>
<feature type="compositionally biased region" description="Basic and acidic residues" evidence="5">
    <location>
        <begin position="1178"/>
        <end position="1214"/>
    </location>
</feature>
<evidence type="ECO:0000259" key="7">
    <source>
        <dbReference type="Pfam" id="PF13872"/>
    </source>
</evidence>
<feature type="region of interest" description="Disordered" evidence="5">
    <location>
        <begin position="1128"/>
        <end position="1147"/>
    </location>
</feature>
<keyword evidence="4" id="KW-0539">Nucleus</keyword>
<reference evidence="9" key="1">
    <citation type="submission" date="2021-02" db="EMBL/GenBank/DDBJ databases">
        <authorList>
            <person name="Nowell W R."/>
        </authorList>
    </citation>
    <scope>NUCLEOTIDE SEQUENCE</scope>
    <source>
        <strain evidence="9">Ploen Becks lab</strain>
    </source>
</reference>
<dbReference type="PANTHER" id="PTHR12706">
    <property type="entry name" value="STRAWBERRY NOTCH-RELATED"/>
    <property type="match status" value="1"/>
</dbReference>
<organism evidence="9 10">
    <name type="scientific">Brachionus calyciflorus</name>
    <dbReference type="NCBI Taxonomy" id="104777"/>
    <lineage>
        <taxon>Eukaryota</taxon>
        <taxon>Metazoa</taxon>
        <taxon>Spiralia</taxon>
        <taxon>Gnathifera</taxon>
        <taxon>Rotifera</taxon>
        <taxon>Eurotatoria</taxon>
        <taxon>Monogononta</taxon>
        <taxon>Pseudotrocha</taxon>
        <taxon>Ploima</taxon>
        <taxon>Brachionidae</taxon>
        <taxon>Brachionus</taxon>
    </lineage>
</organism>
<feature type="region of interest" description="Disordered" evidence="5">
    <location>
        <begin position="980"/>
        <end position="999"/>
    </location>
</feature>
<dbReference type="Pfam" id="PF25373">
    <property type="entry name" value="SBNO"/>
    <property type="match status" value="1"/>
</dbReference>
<accession>A0A813YF79</accession>
<dbReference type="InterPro" id="IPR026741">
    <property type="entry name" value="SNO"/>
</dbReference>
<dbReference type="FunFam" id="3.40.50.300:FF:000282">
    <property type="entry name" value="Strawberry notch homolog 1 (Drosophila)"/>
    <property type="match status" value="1"/>
</dbReference>
<dbReference type="EMBL" id="CAJNOC010001682">
    <property type="protein sequence ID" value="CAF0883536.1"/>
    <property type="molecule type" value="Genomic_DNA"/>
</dbReference>
<dbReference type="GO" id="GO:0006355">
    <property type="term" value="P:regulation of DNA-templated transcription"/>
    <property type="evidence" value="ECO:0007669"/>
    <property type="project" value="InterPro"/>
</dbReference>
<feature type="region of interest" description="Disordered" evidence="5">
    <location>
        <begin position="1177"/>
        <end position="1238"/>
    </location>
</feature>
<dbReference type="GO" id="GO:0031490">
    <property type="term" value="F:chromatin DNA binding"/>
    <property type="evidence" value="ECO:0007669"/>
    <property type="project" value="TreeGrafter"/>
</dbReference>
<evidence type="ECO:0000259" key="6">
    <source>
        <dbReference type="Pfam" id="PF13871"/>
    </source>
</evidence>
<comment type="subcellular location">
    <subcellularLocation>
        <location evidence="1">Nucleus</location>
    </subcellularLocation>
</comment>
<dbReference type="InterPro" id="IPR026937">
    <property type="entry name" value="SBNO_Helicase_C_dom"/>
</dbReference>
<evidence type="ECO:0000313" key="9">
    <source>
        <dbReference type="EMBL" id="CAF0883536.1"/>
    </source>
</evidence>
<dbReference type="OrthoDB" id="421838at2759"/>
<proteinExistence type="inferred from homology"/>
<feature type="domain" description="Strawberry notch helicase C" evidence="6">
    <location>
        <begin position="1266"/>
        <end position="1546"/>
    </location>
</feature>
<evidence type="ECO:0000256" key="1">
    <source>
        <dbReference type="ARBA" id="ARBA00004123"/>
    </source>
</evidence>
<gene>
    <name evidence="9" type="ORF">OXX778_LOCUS10540</name>
</gene>
<evidence type="ECO:0000259" key="8">
    <source>
        <dbReference type="Pfam" id="PF25373"/>
    </source>
</evidence>
<dbReference type="PANTHER" id="PTHR12706:SF30">
    <property type="entry name" value="PROTEIN STRAWBERRY NOTCH-RELATED"/>
    <property type="match status" value="1"/>
</dbReference>
<dbReference type="GO" id="GO:0009967">
    <property type="term" value="P:positive regulation of signal transduction"/>
    <property type="evidence" value="ECO:0007669"/>
    <property type="project" value="UniProtKB-ARBA"/>
</dbReference>
<keyword evidence="10" id="KW-1185">Reference proteome</keyword>
<evidence type="ECO:0000313" key="10">
    <source>
        <dbReference type="Proteomes" id="UP000663879"/>
    </source>
</evidence>
<dbReference type="GO" id="GO:0042393">
    <property type="term" value="F:histone binding"/>
    <property type="evidence" value="ECO:0007669"/>
    <property type="project" value="TreeGrafter"/>
</dbReference>
<dbReference type="InterPro" id="IPR039187">
    <property type="entry name" value="SNO_AAA"/>
</dbReference>
<dbReference type="SUPFAM" id="SSF52540">
    <property type="entry name" value="P-loop containing nucleoside triphosphate hydrolases"/>
    <property type="match status" value="2"/>
</dbReference>
<dbReference type="Proteomes" id="UP000663879">
    <property type="component" value="Unassembled WGS sequence"/>
</dbReference>
<dbReference type="Pfam" id="PF13872">
    <property type="entry name" value="AAA_34"/>
    <property type="match status" value="1"/>
</dbReference>
<evidence type="ECO:0000256" key="3">
    <source>
        <dbReference type="ARBA" id="ARBA00023054"/>
    </source>
</evidence>
<protein>
    <recommendedName>
        <fullName evidence="11">Strawberry notch</fullName>
    </recommendedName>
</protein>
<evidence type="ECO:0000256" key="5">
    <source>
        <dbReference type="SAM" id="MobiDB-lite"/>
    </source>
</evidence>
<feature type="domain" description="Strawberry notch AAA" evidence="7">
    <location>
        <begin position="562"/>
        <end position="870"/>
    </location>
</feature>
<feature type="region of interest" description="Disordered" evidence="5">
    <location>
        <begin position="454"/>
        <end position="486"/>
    </location>
</feature>
<dbReference type="InterPro" id="IPR038718">
    <property type="entry name" value="SNF2-like_sf"/>
</dbReference>
<comment type="similarity">
    <text evidence="2">Belongs to the SBNO family.</text>
</comment>
<dbReference type="Gene3D" id="3.40.50.10810">
    <property type="entry name" value="Tandem AAA-ATPase domain"/>
    <property type="match status" value="1"/>
</dbReference>
<feature type="region of interest" description="Disordered" evidence="5">
    <location>
        <begin position="1089"/>
        <end position="1114"/>
    </location>
</feature>
<evidence type="ECO:0008006" key="11">
    <source>
        <dbReference type="Google" id="ProtNLM"/>
    </source>
</evidence>
<keyword evidence="3" id="KW-0175">Coiled coil</keyword>
<sequence>MQMDDILKAAIHDAGLESNLDSILTSHTEYSFFTSPPSSNSSTSCYTNNNDQDLLLSDLDFSILSEPTTNVLTPSNSEISSSSVSPVSQQDISNCNLMLTDDDDPFLLALKQLDEENIKIEENVKNITNFEHKKSTPIAEQKLQNRKIIKINSLNTSSQNIISYSSLKQTVNTNNKTTNQPIVRLVSINQKKIETKADNNDLNNLINFRNNSKTTIPTPPVTPKSTTINLLNKQNNNNNNNNSNNPVKVINLSQFQQKQLQERLISTNVCQRIIKIQNNSLESKQLNVQNVKNSTNLPQANNTTSSNNIKITKVVSSRPVLNYSNSNTNNVVYFNKTNNKLVHVNSAVNLSSIQKKVQDQKSQSVFIAKTPSLGANLSNLSSKTIPKLLTTPKTITTTISNPPEIKLNLPNSKTVSNNLKTQNTLTTTTTTTNTHLSVLNSNLSRMASQNSISNNNQINVSNTTTTTTNNNNITNTSSNSITNNQSVNSNSNTMQINPKFLFNINNSNPNAPNNQPVNKILNNNDCVYYEPDEEVVVEEEEELGHAETYANYMPSKLKLGLKHPDPIVETSSLASVEPPDVWYDLKMPSSVYENGALSALQLEAVVYACQKHTEFLPNNHRCGFLIGDGAGVGKGRTIAGIIYENYLQGRKKALWLSVSNDLKYDAQRDFSDIGAENLHVHALNKLKYNKISSAQNSNIKKGVIFSTYSSLIGESQQKSENKKYTSRLKQLLQWLGGESFDGVIVFDECHKAKNLVPVGSAKPTKTGLAVLELQEKLPNARIVYASATGASEPKNMAYMVRLGLWGTGTPFNDFNDFIQSIEKRGVGAMEIVAIDMKLRGMYMARQLSFSGVTFKIEEIPLKNQYIKMYDDSVKLWVEMKEKFQEALDLVDQEGKLKKTVWGQFWSSHQRFFKYLCMACKVPYVVDLAKKALSNKKCVVIGLQSTGEARTLEHIDEGGEMNDFVSTARGVLQNLVEKHFPTSQNPLNQQEKQKNSKVKNSQKVNDIFHRLSSYTNSKNKRKKISKNRSSSLSSECSISSLDSSLDESDFDDSDDFDDENFSSDLESLISSPKTKKNDFFDFDFFSKTDQNDSGVSVSSKSKQQKSDNFESDDSDSLFSITKCVSVQGVNNKNKKPKSDEARVATKRQKKRKKIQNLNLFENEEEDDDIEEIDNCNLLETKESEKPENSDSDDDFKLPAKRLKNDENNKTEQKEIDIEDPFGFSISTLKRPNRPKPTKPHEIDEYIHEIKSDLLNTIRSLGKRLPANTLDELIDLLDGPDHVAEMTGRKGRIVSQKDGNNQNGNYVYETRNESDVPVELMNVVQKERFMNGEKLVAIISEAASSGISLQANRRNSNQYRRVHITIELPWSADRAIQQFGRTHRSNQVSAPEYIFLISQLAGEKRFASTVAKRLESLGALTHGDRRATESRDLSRFNIDNKYGRAALENVIKSICNSEKPLARIPKTYQGDFMNDAREALHGVGMIVSNKNGSAYPEKDYNNINKFLNRLLGCPVLLQNAIFTFFSDILAAVILQAKRTGKWDMGILDLGSNNEIANRKETKFYVLNNNGDTSRRVEMHTVLVERGMTWEKAIEIYKQNLDKNSETGFYLSTQVKNSHRIAILAVPSVDINKIDEKIKRENLALSIYRPNTGLQVRLETPDSLDKKYKKVTPSEAKSHWVEQYQKSVTECTHVYRQGHCSNLRNCDIGLRTRKFYILAGSVLTVWTRVENVLCHLTGSSQFRLQIIRVKTSDNFKIVGCVIPTMCVKQVDQLLGSISSKSYVQNHIIDYDDENNSKKAKLGAQTNSNKKSNININGDINNKNTSCSNANSSNCSINEKNFKTQYLNYDFT</sequence>
<feature type="domain" description="SBNO alpha/beta" evidence="8">
    <location>
        <begin position="1585"/>
        <end position="1708"/>
    </location>
</feature>
<dbReference type="InterPro" id="IPR027417">
    <property type="entry name" value="P-loop_NTPase"/>
</dbReference>
<dbReference type="Pfam" id="PF13871">
    <property type="entry name" value="Helicase_C_4"/>
    <property type="match status" value="1"/>
</dbReference>
<name>A0A813YF79_9BILA</name>